<dbReference type="SUPFAM" id="SSF52540">
    <property type="entry name" value="P-loop containing nucleoside triphosphate hydrolases"/>
    <property type="match status" value="1"/>
</dbReference>
<keyword evidence="3" id="KW-1003">Cell membrane</keyword>
<gene>
    <name evidence="9" type="ORF">SAMN06295960_1864</name>
</gene>
<evidence type="ECO:0000256" key="2">
    <source>
        <dbReference type="ARBA" id="ARBA00022448"/>
    </source>
</evidence>
<dbReference type="GO" id="GO:0016887">
    <property type="term" value="F:ATP hydrolysis activity"/>
    <property type="evidence" value="ECO:0007669"/>
    <property type="project" value="InterPro"/>
</dbReference>
<keyword evidence="10" id="KW-1185">Reference proteome</keyword>
<comment type="subcellular location">
    <subcellularLocation>
        <location evidence="1">Cell membrane</location>
        <topology evidence="1">Peripheral membrane protein</topology>
    </subcellularLocation>
</comment>
<evidence type="ECO:0000259" key="8">
    <source>
        <dbReference type="SMART" id="SM00382"/>
    </source>
</evidence>
<keyword evidence="5" id="KW-0408">Iron</keyword>
<dbReference type="Gene3D" id="3.40.50.300">
    <property type="entry name" value="P-loop containing nucleotide triphosphate hydrolases"/>
    <property type="match status" value="2"/>
</dbReference>
<dbReference type="GO" id="GO:0006826">
    <property type="term" value="P:iron ion transport"/>
    <property type="evidence" value="ECO:0007669"/>
    <property type="project" value="UniProtKB-KW"/>
</dbReference>
<dbReference type="GO" id="GO:0006302">
    <property type="term" value="P:double-strand break repair"/>
    <property type="evidence" value="ECO:0007669"/>
    <property type="project" value="InterPro"/>
</dbReference>
<dbReference type="RefSeq" id="WP_170936451.1">
    <property type="nucleotide sequence ID" value="NZ_FXAZ01000002.1"/>
</dbReference>
<protein>
    <submittedName>
        <fullName evidence="9">Predicted ATPase</fullName>
    </submittedName>
</protein>
<evidence type="ECO:0000256" key="6">
    <source>
        <dbReference type="ARBA" id="ARBA00023065"/>
    </source>
</evidence>
<feature type="domain" description="AAA+ ATPase" evidence="8">
    <location>
        <begin position="35"/>
        <end position="237"/>
    </location>
</feature>
<evidence type="ECO:0000313" key="10">
    <source>
        <dbReference type="Proteomes" id="UP000193834"/>
    </source>
</evidence>
<dbReference type="EMBL" id="FXAZ01000002">
    <property type="protein sequence ID" value="SMG33709.1"/>
    <property type="molecule type" value="Genomic_DNA"/>
</dbReference>
<keyword evidence="6" id="KW-0406">Ion transport</keyword>
<evidence type="ECO:0000256" key="4">
    <source>
        <dbReference type="ARBA" id="ARBA00022496"/>
    </source>
</evidence>
<dbReference type="Pfam" id="PF13304">
    <property type="entry name" value="AAA_21"/>
    <property type="match status" value="1"/>
</dbReference>
<keyword evidence="7" id="KW-0472">Membrane</keyword>
<dbReference type="GO" id="GO:0005524">
    <property type="term" value="F:ATP binding"/>
    <property type="evidence" value="ECO:0007669"/>
    <property type="project" value="InterPro"/>
</dbReference>
<reference evidence="9 10" key="1">
    <citation type="submission" date="2017-04" db="EMBL/GenBank/DDBJ databases">
        <authorList>
            <person name="Afonso C.L."/>
            <person name="Miller P.J."/>
            <person name="Scott M.A."/>
            <person name="Spackman E."/>
            <person name="Goraichik I."/>
            <person name="Dimitrov K.M."/>
            <person name="Suarez D.L."/>
            <person name="Swayne D.E."/>
        </authorList>
    </citation>
    <scope>NUCLEOTIDE SEQUENCE [LARGE SCALE GENOMIC DNA]</scope>
    <source>
        <strain evidence="9 10">11</strain>
    </source>
</reference>
<evidence type="ECO:0000256" key="5">
    <source>
        <dbReference type="ARBA" id="ARBA00023004"/>
    </source>
</evidence>
<keyword evidence="2" id="KW-0813">Transport</keyword>
<dbReference type="InterPro" id="IPR051535">
    <property type="entry name" value="Siderophore_ABC-ATPase"/>
</dbReference>
<dbReference type="Proteomes" id="UP000193834">
    <property type="component" value="Unassembled WGS sequence"/>
</dbReference>
<dbReference type="PANTHER" id="PTHR42771:SF2">
    <property type="entry name" value="IRON(3+)-HYDROXAMATE IMPORT ATP-BINDING PROTEIN FHUC"/>
    <property type="match status" value="1"/>
</dbReference>
<evidence type="ECO:0000256" key="3">
    <source>
        <dbReference type="ARBA" id="ARBA00022475"/>
    </source>
</evidence>
<sequence>MILKSVQFHAKHSDHGNEYPFHLPLVQAMDKLKLEAPVTIFVGDNGSGKSTILEAVAAAIGSITVGADAVDEDPSLQPARALGETLKCTWSVKTKKGFFLRAEDFLNFARRMSKTRQDIVERLAEVEEEYKDRSVFAQNQARSAYLNSIAQMDRYYGDNLDARSHGESFLRLFQSRFVPGGLYLLDEPETPLSPMKQLTLISMLKDMVAQGSQFIIVTHSPILMAFPDAVIYNFDELPIEKVAYDDLEHVNLMRSFLNQPEQYLRHL</sequence>
<name>A0A1X7JYR9_9BACL</name>
<dbReference type="InterPro" id="IPR003593">
    <property type="entry name" value="AAA+_ATPase"/>
</dbReference>
<dbReference type="AlphaFoldDB" id="A0A1X7JYR9"/>
<keyword evidence="4" id="KW-0410">Iron transport</keyword>
<dbReference type="GO" id="GO:0005886">
    <property type="term" value="C:plasma membrane"/>
    <property type="evidence" value="ECO:0007669"/>
    <property type="project" value="UniProtKB-SubCell"/>
</dbReference>
<evidence type="ECO:0000256" key="1">
    <source>
        <dbReference type="ARBA" id="ARBA00004202"/>
    </source>
</evidence>
<dbReference type="SMART" id="SM00382">
    <property type="entry name" value="AAA"/>
    <property type="match status" value="1"/>
</dbReference>
<organism evidence="9 10">
    <name type="scientific">Paenibacillus aquistagni</name>
    <dbReference type="NCBI Taxonomy" id="1852522"/>
    <lineage>
        <taxon>Bacteria</taxon>
        <taxon>Bacillati</taxon>
        <taxon>Bacillota</taxon>
        <taxon>Bacilli</taxon>
        <taxon>Bacillales</taxon>
        <taxon>Paenibacillaceae</taxon>
        <taxon>Paenibacillus</taxon>
    </lineage>
</organism>
<dbReference type="InterPro" id="IPR027417">
    <property type="entry name" value="P-loop_NTPase"/>
</dbReference>
<evidence type="ECO:0000313" key="9">
    <source>
        <dbReference type="EMBL" id="SMG33709.1"/>
    </source>
</evidence>
<dbReference type="Pfam" id="PF13476">
    <property type="entry name" value="AAA_23"/>
    <property type="match status" value="1"/>
</dbReference>
<dbReference type="InterPro" id="IPR003959">
    <property type="entry name" value="ATPase_AAA_core"/>
</dbReference>
<dbReference type="PANTHER" id="PTHR42771">
    <property type="entry name" value="IRON(3+)-HYDROXAMATE IMPORT ATP-BINDING PROTEIN FHUC"/>
    <property type="match status" value="1"/>
</dbReference>
<dbReference type="InterPro" id="IPR038729">
    <property type="entry name" value="Rad50/SbcC_AAA"/>
</dbReference>
<accession>A0A1X7JYR9</accession>
<evidence type="ECO:0000256" key="7">
    <source>
        <dbReference type="ARBA" id="ARBA00023136"/>
    </source>
</evidence>
<proteinExistence type="predicted"/>